<dbReference type="CDD" id="cd03143">
    <property type="entry name" value="A4_beta-galactosidase_middle_domain"/>
    <property type="match status" value="1"/>
</dbReference>
<name>A0A1H9K5V1_9ACTN</name>
<keyword evidence="2" id="KW-1185">Reference proteome</keyword>
<dbReference type="OrthoDB" id="931708at2"/>
<dbReference type="RefSeq" id="WP_091182891.1">
    <property type="nucleotide sequence ID" value="NZ_FOFA01000007.1"/>
</dbReference>
<dbReference type="AlphaFoldDB" id="A0A1H9K5V1"/>
<evidence type="ECO:0000313" key="2">
    <source>
        <dbReference type="Proteomes" id="UP000198504"/>
    </source>
</evidence>
<proteinExistence type="predicted"/>
<sequence>MERGIYFDGWFPNEHCYHPSMPPRRLAMLDDLADMRGTMLVWAGLGGGTISLPYLEEEAYGPVPARFRQHGFVTDAEFIAAAKERGIDLFAIVFEAQAWEFPARYGADGEVLEQNQLLGDAEGRTVGLREFSSDTGPASWKPFRHYFPDGLTNSDGEQVTDLWSEIASRDLEGNPLHAHWVEVPGIGQQCYLADRVNPVWREYLKAIIRVQIDAGAPGIQLDESDLPLLSMRYGGCFCKDCMKGFRRHLQALDAAPAELDGVDLTTFDYRTWLLDQGYRAGAAPQSLPLADHYIQFLMDVTVETFAEVARYVREYAEETGRTVRLAGNFYDCAPIYDAMVGEVDVCVTEMRETRYQQPWWFRHAVSIARGRPLVAVENPYGGVTEELSERLKLGQGHDLFRMTIYEAAAMGGNMSLPYGSWLGSVTKDSFWAPRRLCVEIGEFLASVDALTSNQTSHRTAVLCPVASLQRSAVDGDQFFDEGAWYERPESTGPAPSYWPVIEHLSRNGGLFDVVVLADPRYRENDLTLEGLQRYATVVVPDAWRVSPEQHAVLCAYADAGGRVVVHGAYGTDLPDADRLLGHAQVVRTSAVPDVRAQVGDELAGDLGGTTTACVHALDGGDQAIHLLNYDYDAESDTTRVRHDVELTHGFAAARATLHRPGHAPEELALTTGADGVRVVVPELDLYAVVHLSAAGA</sequence>
<organism evidence="1 2">
    <name type="scientific">Microlunatus flavus</name>
    <dbReference type="NCBI Taxonomy" id="1036181"/>
    <lineage>
        <taxon>Bacteria</taxon>
        <taxon>Bacillati</taxon>
        <taxon>Actinomycetota</taxon>
        <taxon>Actinomycetes</taxon>
        <taxon>Propionibacteriales</taxon>
        <taxon>Propionibacteriaceae</taxon>
        <taxon>Microlunatus</taxon>
    </lineage>
</organism>
<evidence type="ECO:0008006" key="3">
    <source>
        <dbReference type="Google" id="ProtNLM"/>
    </source>
</evidence>
<dbReference type="Proteomes" id="UP000198504">
    <property type="component" value="Unassembled WGS sequence"/>
</dbReference>
<dbReference type="STRING" id="1036181.SAMN05421756_10781"/>
<dbReference type="EMBL" id="FOFA01000007">
    <property type="protein sequence ID" value="SEQ94596.1"/>
    <property type="molecule type" value="Genomic_DNA"/>
</dbReference>
<reference evidence="2" key="1">
    <citation type="submission" date="2016-10" db="EMBL/GenBank/DDBJ databases">
        <authorList>
            <person name="Varghese N."/>
            <person name="Submissions S."/>
        </authorList>
    </citation>
    <scope>NUCLEOTIDE SEQUENCE [LARGE SCALE GENOMIC DNA]</scope>
    <source>
        <strain evidence="2">CGMCC 4.6856</strain>
    </source>
</reference>
<dbReference type="InterPro" id="IPR029062">
    <property type="entry name" value="Class_I_gatase-like"/>
</dbReference>
<dbReference type="Gene3D" id="3.40.50.880">
    <property type="match status" value="1"/>
</dbReference>
<gene>
    <name evidence="1" type="ORF">SAMN05421756_10781</name>
</gene>
<evidence type="ECO:0000313" key="1">
    <source>
        <dbReference type="EMBL" id="SEQ94596.1"/>
    </source>
</evidence>
<dbReference type="Gene3D" id="3.20.20.80">
    <property type="entry name" value="Glycosidases"/>
    <property type="match status" value="1"/>
</dbReference>
<accession>A0A1H9K5V1</accession>
<protein>
    <recommendedName>
        <fullName evidence="3">Beta-galactosidase trimerisation domain-containing protein</fullName>
    </recommendedName>
</protein>